<dbReference type="Proteomes" id="UP000245712">
    <property type="component" value="Unassembled WGS sequence"/>
</dbReference>
<name>A0ABX5KHA8_9BURK</name>
<keyword evidence="4 6" id="KW-1133">Transmembrane helix</keyword>
<keyword evidence="2" id="KW-1003">Cell membrane</keyword>
<evidence type="ECO:0000256" key="3">
    <source>
        <dbReference type="ARBA" id="ARBA00022692"/>
    </source>
</evidence>
<evidence type="ECO:0000313" key="7">
    <source>
        <dbReference type="EMBL" id="PVX79830.1"/>
    </source>
</evidence>
<feature type="transmembrane region" description="Helical" evidence="6">
    <location>
        <begin position="253"/>
        <end position="275"/>
    </location>
</feature>
<dbReference type="Pfam" id="PF02653">
    <property type="entry name" value="BPD_transp_2"/>
    <property type="match status" value="1"/>
</dbReference>
<evidence type="ECO:0000256" key="2">
    <source>
        <dbReference type="ARBA" id="ARBA00022475"/>
    </source>
</evidence>
<proteinExistence type="predicted"/>
<dbReference type="EMBL" id="QEOB01000012">
    <property type="protein sequence ID" value="PVX79830.1"/>
    <property type="molecule type" value="Genomic_DNA"/>
</dbReference>
<dbReference type="InterPro" id="IPR001851">
    <property type="entry name" value="ABC_transp_permease"/>
</dbReference>
<feature type="transmembrane region" description="Helical" evidence="6">
    <location>
        <begin position="20"/>
        <end position="38"/>
    </location>
</feature>
<gene>
    <name evidence="7" type="ORF">C7402_11217</name>
</gene>
<dbReference type="PANTHER" id="PTHR32196">
    <property type="entry name" value="ABC TRANSPORTER PERMEASE PROTEIN YPHD-RELATED-RELATED"/>
    <property type="match status" value="1"/>
</dbReference>
<feature type="transmembrane region" description="Helical" evidence="6">
    <location>
        <begin position="125"/>
        <end position="148"/>
    </location>
</feature>
<feature type="transmembrane region" description="Helical" evidence="6">
    <location>
        <begin position="295"/>
        <end position="318"/>
    </location>
</feature>
<comment type="subcellular location">
    <subcellularLocation>
        <location evidence="1">Cell membrane</location>
        <topology evidence="1">Multi-pass membrane protein</topology>
    </subcellularLocation>
</comment>
<organism evidence="7 8">
    <name type="scientific">Paraburkholderia unamae</name>
    <dbReference type="NCBI Taxonomy" id="219649"/>
    <lineage>
        <taxon>Bacteria</taxon>
        <taxon>Pseudomonadati</taxon>
        <taxon>Pseudomonadota</taxon>
        <taxon>Betaproteobacteria</taxon>
        <taxon>Burkholderiales</taxon>
        <taxon>Burkholderiaceae</taxon>
        <taxon>Paraburkholderia</taxon>
    </lineage>
</organism>
<protein>
    <submittedName>
        <fullName evidence="7">Monosaccharide ABC transporter membrane protein (CUT2 family)</fullName>
    </submittedName>
</protein>
<dbReference type="PANTHER" id="PTHR32196:SF72">
    <property type="entry name" value="RIBOSE IMPORT PERMEASE PROTEIN RBSC"/>
    <property type="match status" value="1"/>
</dbReference>
<dbReference type="CDD" id="cd06579">
    <property type="entry name" value="TM_PBP1_transp_AraH_like"/>
    <property type="match status" value="1"/>
</dbReference>
<comment type="caution">
    <text evidence="7">The sequence shown here is derived from an EMBL/GenBank/DDBJ whole genome shotgun (WGS) entry which is preliminary data.</text>
</comment>
<keyword evidence="8" id="KW-1185">Reference proteome</keyword>
<feature type="transmembrane region" description="Helical" evidence="6">
    <location>
        <begin position="169"/>
        <end position="190"/>
    </location>
</feature>
<evidence type="ECO:0000256" key="4">
    <source>
        <dbReference type="ARBA" id="ARBA00022989"/>
    </source>
</evidence>
<keyword evidence="5 6" id="KW-0472">Membrane</keyword>
<feature type="transmembrane region" description="Helical" evidence="6">
    <location>
        <begin position="221"/>
        <end position="241"/>
    </location>
</feature>
<feature type="transmembrane region" description="Helical" evidence="6">
    <location>
        <begin position="50"/>
        <end position="71"/>
    </location>
</feature>
<accession>A0ABX5KHA8</accession>
<evidence type="ECO:0000313" key="8">
    <source>
        <dbReference type="Proteomes" id="UP000245712"/>
    </source>
</evidence>
<evidence type="ECO:0000256" key="6">
    <source>
        <dbReference type="SAM" id="Phobius"/>
    </source>
</evidence>
<sequence>MSTSQTAQGHAPQVSLRAKLTDYAPIIALVALYLLIEIVQPHFLMPSTQLGLLADSCTLFVMAAGTTFVILIGSIDLSLQAVASLASVIVALLVPRFGPYAAVIALAVSFGIGIVSGMIQTVLRIPSFIATLAVGGIASAAALVLSGTRSIGIDDDVRKSALGWTTGSTFGIPHEILLSIVVFAICLFLHRRTVFGRHVDAIGAGEPAAIASGVRVARNKWLVFGTSSLFAGLAGVIMAGRLGSGSPTLADQFLLPAIAAVIVGGTALTGGAGGIGRTLIGALLVSVTRVGMTFVGVSVFAQQIVFGVILVVAVTVAFDRSKVLVIK</sequence>
<feature type="transmembrane region" description="Helical" evidence="6">
    <location>
        <begin position="101"/>
        <end position="119"/>
    </location>
</feature>
<dbReference type="RefSeq" id="WP_116612418.1">
    <property type="nucleotide sequence ID" value="NZ_QEOB01000012.1"/>
</dbReference>
<evidence type="ECO:0000256" key="5">
    <source>
        <dbReference type="ARBA" id="ARBA00023136"/>
    </source>
</evidence>
<evidence type="ECO:0000256" key="1">
    <source>
        <dbReference type="ARBA" id="ARBA00004651"/>
    </source>
</evidence>
<keyword evidence="3 6" id="KW-0812">Transmembrane</keyword>
<reference evidence="7 8" key="1">
    <citation type="submission" date="2018-05" db="EMBL/GenBank/DDBJ databases">
        <title>Genomic Encyclopedia of Type Strains, Phase IV (KMG-V): Genome sequencing to study the core and pangenomes of soil and plant-associated prokaryotes.</title>
        <authorList>
            <person name="Whitman W."/>
        </authorList>
    </citation>
    <scope>NUCLEOTIDE SEQUENCE [LARGE SCALE GENOMIC DNA]</scope>
    <source>
        <strain evidence="7 8">SCZa-39</strain>
    </source>
</reference>